<dbReference type="EMBL" id="MPZV01000002">
    <property type="protein sequence ID" value="OOY23986.1"/>
    <property type="molecule type" value="Genomic_DNA"/>
</dbReference>
<dbReference type="InterPro" id="IPR009506">
    <property type="entry name" value="YjiS-like"/>
</dbReference>
<name>A0ABX3MX87_9RHOB</name>
<accession>A0ABX3MX87</accession>
<organism evidence="2 3">
    <name type="scientific">Thioclava sediminum</name>
    <dbReference type="NCBI Taxonomy" id="1915319"/>
    <lineage>
        <taxon>Bacteria</taxon>
        <taxon>Pseudomonadati</taxon>
        <taxon>Pseudomonadota</taxon>
        <taxon>Alphaproteobacteria</taxon>
        <taxon>Rhodobacterales</taxon>
        <taxon>Paracoccaceae</taxon>
        <taxon>Thioclava</taxon>
    </lineage>
</organism>
<evidence type="ECO:0000313" key="2">
    <source>
        <dbReference type="EMBL" id="OOY23986.1"/>
    </source>
</evidence>
<dbReference type="Proteomes" id="UP000190787">
    <property type="component" value="Unassembled WGS sequence"/>
</dbReference>
<proteinExistence type="predicted"/>
<protein>
    <recommendedName>
        <fullName evidence="1">YjiS-like domain-containing protein</fullName>
    </recommendedName>
</protein>
<evidence type="ECO:0000259" key="1">
    <source>
        <dbReference type="Pfam" id="PF06568"/>
    </source>
</evidence>
<sequence length="76" mass="8771">MTFLTRRNAACCAPARPARQGLFATLARMAAYHRSRRALERLDSRLLDDLGLSETEAAFEARRWIWDAPDHWRAGR</sequence>
<dbReference type="Pfam" id="PF06568">
    <property type="entry name" value="YjiS-like"/>
    <property type="match status" value="1"/>
</dbReference>
<dbReference type="RefSeq" id="WP_078604566.1">
    <property type="nucleotide sequence ID" value="NZ_MPZV01000002.1"/>
</dbReference>
<evidence type="ECO:0000313" key="3">
    <source>
        <dbReference type="Proteomes" id="UP000190787"/>
    </source>
</evidence>
<reference evidence="2 3" key="1">
    <citation type="submission" date="2016-11" db="EMBL/GenBank/DDBJ databases">
        <title>A multilocus sequence analysis scheme for characterization of bacteria in the genus Thioclava.</title>
        <authorList>
            <person name="Liu Y."/>
            <person name="Shao Z."/>
        </authorList>
    </citation>
    <scope>NUCLEOTIDE SEQUENCE [LARGE SCALE GENOMIC DNA]</scope>
    <source>
        <strain evidence="2 3">TAW-CT134</strain>
    </source>
</reference>
<feature type="domain" description="YjiS-like" evidence="1">
    <location>
        <begin position="22"/>
        <end position="57"/>
    </location>
</feature>
<keyword evidence="3" id="KW-1185">Reference proteome</keyword>
<comment type="caution">
    <text evidence="2">The sequence shown here is derived from an EMBL/GenBank/DDBJ whole genome shotgun (WGS) entry which is preliminary data.</text>
</comment>
<gene>
    <name evidence="2" type="ORF">BMI91_07835</name>
</gene>